<keyword evidence="5" id="KW-0645">Protease</keyword>
<dbReference type="AlphaFoldDB" id="A0A1Q2MHB8"/>
<keyword evidence="3" id="KW-1133">Transmembrane helix</keyword>
<accession>A0A1Q2MHB8</accession>
<dbReference type="CDD" id="cd03404">
    <property type="entry name" value="SPFH_HflK"/>
    <property type="match status" value="1"/>
</dbReference>
<evidence type="ECO:0000256" key="3">
    <source>
        <dbReference type="SAM" id="Phobius"/>
    </source>
</evidence>
<keyword evidence="5" id="KW-0378">Hydrolase</keyword>
<comment type="similarity">
    <text evidence="2">Belongs to the band 7/mec-2 family. HflK subfamily.</text>
</comment>
<reference evidence="6" key="1">
    <citation type="submission" date="2017-02" db="EMBL/GenBank/DDBJ databases">
        <title>Comparative genomics and description of representatives of a novel lineage of planctomycetes thriving in anoxic sediments.</title>
        <authorList>
            <person name="Spring S."/>
            <person name="Bunk B."/>
            <person name="Sproer C."/>
        </authorList>
    </citation>
    <scope>NUCLEOTIDE SEQUENCE [LARGE SCALE GENOMIC DNA]</scope>
    <source>
        <strain evidence="6">SM-Chi-D1</strain>
    </source>
</reference>
<dbReference type="SMART" id="SM00244">
    <property type="entry name" value="PHB"/>
    <property type="match status" value="1"/>
</dbReference>
<keyword evidence="6" id="KW-1185">Reference proteome</keyword>
<evidence type="ECO:0000256" key="1">
    <source>
        <dbReference type="ARBA" id="ARBA00004167"/>
    </source>
</evidence>
<dbReference type="KEGG" id="pbas:SMSP2_02307"/>
<dbReference type="GO" id="GO:0006508">
    <property type="term" value="P:proteolysis"/>
    <property type="evidence" value="ECO:0007669"/>
    <property type="project" value="UniProtKB-KW"/>
</dbReference>
<name>A0A1Q2MHB8_9BACT</name>
<dbReference type="OrthoDB" id="9779595at2"/>
<protein>
    <submittedName>
        <fullName evidence="5">Modulator of FtsH protease HflK</fullName>
    </submittedName>
</protein>
<feature type="transmembrane region" description="Helical" evidence="3">
    <location>
        <begin position="32"/>
        <end position="59"/>
    </location>
</feature>
<dbReference type="PANTHER" id="PTHR42911:SF1">
    <property type="entry name" value="MODULATOR OF FTSH PROTEASE HFLC"/>
    <property type="match status" value="1"/>
</dbReference>
<keyword evidence="3" id="KW-0472">Membrane</keyword>
<sequence>MNTEENKTNTADTRPKEQETFLDAGSKSLSDALRLCFAMLKVVMVVLVVLYLCSGIFTVEKDEMALVLRFGKVVKDAQGQALVGPGLHWSMPYPIDEIVKIPATGTQKLAIDSFWYYQTAEEKLAENQRNARIGPTLNPVQDGYCLTRSDRVEGVEGNDYNILHCKWQLNYTIEDNPYLFFKNVYVRKLKAGEVFSDVIRESITPMLTSFVEDSVVTVLVNYSIDQATTTAKARIARDVKSTLQNKLDEIGSGIRVSDMQILDITWPRQVNQAFQASIKASQTSQANVTDARTYAEKTLSEAGGPDVLEILEGIKSEDTPPEQMEILWERLSGQAQEVIADARAYRTRVVENARANADYFRSLLPEYRKRPELVVQRIYQDAIEQVLANAEEKIIVQPSDGDKEREFRVLINRNPKKDSNKSDSNQN</sequence>
<dbReference type="GO" id="GO:0008233">
    <property type="term" value="F:peptidase activity"/>
    <property type="evidence" value="ECO:0007669"/>
    <property type="project" value="UniProtKB-KW"/>
</dbReference>
<dbReference type="EMBL" id="CP019646">
    <property type="protein sequence ID" value="AQQ71928.1"/>
    <property type="molecule type" value="Genomic_DNA"/>
</dbReference>
<evidence type="ECO:0000313" key="5">
    <source>
        <dbReference type="EMBL" id="AQQ71928.1"/>
    </source>
</evidence>
<keyword evidence="3" id="KW-0812">Transmembrane</keyword>
<dbReference type="PANTHER" id="PTHR42911">
    <property type="entry name" value="MODULATOR OF FTSH PROTEASE HFLC"/>
    <property type="match status" value="1"/>
</dbReference>
<dbReference type="SUPFAM" id="SSF117892">
    <property type="entry name" value="Band 7/SPFH domain"/>
    <property type="match status" value="1"/>
</dbReference>
<evidence type="ECO:0000256" key="2">
    <source>
        <dbReference type="ARBA" id="ARBA00006971"/>
    </source>
</evidence>
<evidence type="ECO:0000259" key="4">
    <source>
        <dbReference type="SMART" id="SM00244"/>
    </source>
</evidence>
<evidence type="ECO:0000313" key="6">
    <source>
        <dbReference type="Proteomes" id="UP000188181"/>
    </source>
</evidence>
<gene>
    <name evidence="5" type="primary">hflK_2</name>
    <name evidence="5" type="ORF">SMSP2_02307</name>
</gene>
<dbReference type="InterPro" id="IPR036013">
    <property type="entry name" value="Band_7/SPFH_dom_sf"/>
</dbReference>
<dbReference type="Gene3D" id="3.30.479.30">
    <property type="entry name" value="Band 7 domain"/>
    <property type="match status" value="1"/>
</dbReference>
<dbReference type="InterPro" id="IPR010201">
    <property type="entry name" value="HflK"/>
</dbReference>
<dbReference type="RefSeq" id="WP_146684157.1">
    <property type="nucleotide sequence ID" value="NZ_CP019646.1"/>
</dbReference>
<organism evidence="5 6">
    <name type="scientific">Limihaloglobus sulfuriphilus</name>
    <dbReference type="NCBI Taxonomy" id="1851148"/>
    <lineage>
        <taxon>Bacteria</taxon>
        <taxon>Pseudomonadati</taxon>
        <taxon>Planctomycetota</taxon>
        <taxon>Phycisphaerae</taxon>
        <taxon>Sedimentisphaerales</taxon>
        <taxon>Sedimentisphaeraceae</taxon>
        <taxon>Limihaloglobus</taxon>
    </lineage>
</organism>
<comment type="subcellular location">
    <subcellularLocation>
        <location evidence="1">Membrane</location>
        <topology evidence="1">Single-pass membrane protein</topology>
    </subcellularLocation>
</comment>
<dbReference type="GO" id="GO:0016020">
    <property type="term" value="C:membrane"/>
    <property type="evidence" value="ECO:0007669"/>
    <property type="project" value="UniProtKB-SubCell"/>
</dbReference>
<dbReference type="STRING" id="1851148.SMSP2_02307"/>
<dbReference type="Proteomes" id="UP000188181">
    <property type="component" value="Chromosome"/>
</dbReference>
<dbReference type="InterPro" id="IPR001107">
    <property type="entry name" value="Band_7"/>
</dbReference>
<dbReference type="Pfam" id="PF01145">
    <property type="entry name" value="Band_7"/>
    <property type="match status" value="1"/>
</dbReference>
<feature type="domain" description="Band 7" evidence="4">
    <location>
        <begin position="54"/>
        <end position="278"/>
    </location>
</feature>
<proteinExistence type="inferred from homology"/>